<comment type="caution">
    <text evidence="3">The sequence shown here is derived from an EMBL/GenBank/DDBJ whole genome shotgun (WGS) entry which is preliminary data.</text>
</comment>
<feature type="chain" id="PRO_5046145394" description="Secreted protein" evidence="2">
    <location>
        <begin position="23"/>
        <end position="201"/>
    </location>
</feature>
<evidence type="ECO:0000313" key="4">
    <source>
        <dbReference type="Proteomes" id="UP001451303"/>
    </source>
</evidence>
<keyword evidence="2" id="KW-0732">Signal</keyword>
<evidence type="ECO:0008006" key="5">
    <source>
        <dbReference type="Google" id="ProtNLM"/>
    </source>
</evidence>
<organism evidence="3 4">
    <name type="scientific">Neurospora intermedia</name>
    <dbReference type="NCBI Taxonomy" id="5142"/>
    <lineage>
        <taxon>Eukaryota</taxon>
        <taxon>Fungi</taxon>
        <taxon>Dikarya</taxon>
        <taxon>Ascomycota</taxon>
        <taxon>Pezizomycotina</taxon>
        <taxon>Sordariomycetes</taxon>
        <taxon>Sordariomycetidae</taxon>
        <taxon>Sordariales</taxon>
        <taxon>Sordariaceae</taxon>
        <taxon>Neurospora</taxon>
    </lineage>
</organism>
<keyword evidence="4" id="KW-1185">Reference proteome</keyword>
<feature type="signal peptide" evidence="2">
    <location>
        <begin position="1"/>
        <end position="22"/>
    </location>
</feature>
<protein>
    <recommendedName>
        <fullName evidence="5">Secreted protein</fullName>
    </recommendedName>
</protein>
<reference evidence="3 4" key="1">
    <citation type="submission" date="2023-09" db="EMBL/GenBank/DDBJ databases">
        <title>Multi-omics analysis of a traditional fermented food reveals byproduct-associated fungal strains for waste-to-food upcycling.</title>
        <authorList>
            <consortium name="Lawrence Berkeley National Laboratory"/>
            <person name="Rekdal V.M."/>
            <person name="Villalobos-Escobedo J.M."/>
            <person name="Rodriguez-Valeron N."/>
            <person name="Garcia M.O."/>
            <person name="Vasquez D.P."/>
            <person name="Damayanti I."/>
            <person name="Sorensen P.M."/>
            <person name="Baidoo E.E."/>
            <person name="De Carvalho A.C."/>
            <person name="Riley R."/>
            <person name="Lipzen A."/>
            <person name="He G."/>
            <person name="Yan M."/>
            <person name="Haridas S."/>
            <person name="Daum C."/>
            <person name="Yoshinaga Y."/>
            <person name="Ng V."/>
            <person name="Grigoriev I.V."/>
            <person name="Munk R."/>
            <person name="Nuraida L."/>
            <person name="Wijaya C.H."/>
            <person name="Morales P.-C."/>
            <person name="Keasling J.D."/>
        </authorList>
    </citation>
    <scope>NUCLEOTIDE SEQUENCE [LARGE SCALE GENOMIC DNA]</scope>
    <source>
        <strain evidence="3 4">FGSC 2613</strain>
    </source>
</reference>
<dbReference type="Proteomes" id="UP001451303">
    <property type="component" value="Unassembled WGS sequence"/>
</dbReference>
<dbReference type="EMBL" id="JAVLET010000014">
    <property type="protein sequence ID" value="KAL0466003.1"/>
    <property type="molecule type" value="Genomic_DNA"/>
</dbReference>
<evidence type="ECO:0000256" key="1">
    <source>
        <dbReference type="SAM" id="MobiDB-lite"/>
    </source>
</evidence>
<sequence length="201" mass="22060">MEVRALVKTFIITFLLSFRVSARPSQKQNDGRRSASHCRQLQMPDPASAFADLPARQLICHKRLPGPRVTARSAGAARTLYQVAFCLPRWGGQKCFGFTAEKDSPLLSLAVPYTMGGNASLNASGPKDTTTCNGRRRTWPYGRVCQHQYQFAWGFVFPEGGPTDAQRDGRRLGRRTKQPPDGGVPNPEQAGGPKSTRPSSN</sequence>
<feature type="region of interest" description="Disordered" evidence="1">
    <location>
        <begin position="160"/>
        <end position="201"/>
    </location>
</feature>
<proteinExistence type="predicted"/>
<accession>A0ABR3D142</accession>
<name>A0ABR3D142_NEUIN</name>
<evidence type="ECO:0000313" key="3">
    <source>
        <dbReference type="EMBL" id="KAL0466003.1"/>
    </source>
</evidence>
<gene>
    <name evidence="3" type="ORF">QR685DRAFT_536630</name>
</gene>
<evidence type="ECO:0000256" key="2">
    <source>
        <dbReference type="SAM" id="SignalP"/>
    </source>
</evidence>